<evidence type="ECO:0000313" key="3">
    <source>
        <dbReference type="Proteomes" id="UP000501130"/>
    </source>
</evidence>
<keyword evidence="2" id="KW-0808">Transferase</keyword>
<feature type="transmembrane region" description="Helical" evidence="1">
    <location>
        <begin position="97"/>
        <end position="117"/>
    </location>
</feature>
<feature type="transmembrane region" description="Helical" evidence="1">
    <location>
        <begin position="46"/>
        <end position="64"/>
    </location>
</feature>
<reference evidence="2 3" key="1">
    <citation type="submission" date="2020-05" db="EMBL/GenBank/DDBJ databases">
        <title>Compete genome of Limnobacter sp. SAORIC-580.</title>
        <authorList>
            <person name="Song J."/>
            <person name="Cho J.-C."/>
        </authorList>
    </citation>
    <scope>NUCLEOTIDE SEQUENCE [LARGE SCALE GENOMIC DNA]</scope>
    <source>
        <strain evidence="2 3">SAORIC-580</strain>
    </source>
</reference>
<organism evidence="2 3">
    <name type="scientific">Limnobacter profundi</name>
    <dbReference type="NCBI Taxonomy" id="2732163"/>
    <lineage>
        <taxon>Bacteria</taxon>
        <taxon>Pseudomonadati</taxon>
        <taxon>Pseudomonadota</taxon>
        <taxon>Betaproteobacteria</taxon>
        <taxon>Burkholderiales</taxon>
        <taxon>Burkholderiaceae</taxon>
        <taxon>Limnobacter</taxon>
    </lineage>
</organism>
<keyword evidence="1" id="KW-0812">Transmembrane</keyword>
<sequence length="125" mass="13652">MNWISNIALAIAAFIHFLPLSGIMGKTSLEKLYGVGITDPNLLIAMQHRALLFGLLGVLFVVAMFKADLRLLAMCFGLVSTVGFIAVAWQVGDYNSLIARVIKADVIVIVALIIGLINEFWFIKS</sequence>
<name>A0ABX6N3P4_9BURK</name>
<dbReference type="GO" id="GO:0016779">
    <property type="term" value="F:nucleotidyltransferase activity"/>
    <property type="evidence" value="ECO:0007669"/>
    <property type="project" value="UniProtKB-KW"/>
</dbReference>
<accession>A0ABX6N3P4</accession>
<gene>
    <name evidence="2" type="ORF">HKT17_04435</name>
</gene>
<keyword evidence="1" id="KW-0472">Membrane</keyword>
<dbReference type="EMBL" id="CP053084">
    <property type="protein sequence ID" value="QJR29007.1"/>
    <property type="molecule type" value="Genomic_DNA"/>
</dbReference>
<keyword evidence="3" id="KW-1185">Reference proteome</keyword>
<evidence type="ECO:0000313" key="2">
    <source>
        <dbReference type="EMBL" id="QJR29007.1"/>
    </source>
</evidence>
<keyword evidence="2" id="KW-0548">Nucleotidyltransferase</keyword>
<dbReference type="RefSeq" id="WP_171098141.1">
    <property type="nucleotide sequence ID" value="NZ_CP053084.1"/>
</dbReference>
<dbReference type="Proteomes" id="UP000501130">
    <property type="component" value="Chromosome"/>
</dbReference>
<evidence type="ECO:0000256" key="1">
    <source>
        <dbReference type="SAM" id="Phobius"/>
    </source>
</evidence>
<keyword evidence="1" id="KW-1133">Transmembrane helix</keyword>
<proteinExistence type="predicted"/>
<feature type="transmembrane region" description="Helical" evidence="1">
    <location>
        <begin position="71"/>
        <end position="91"/>
    </location>
</feature>
<protein>
    <submittedName>
        <fullName evidence="2">Phosphopantetheine adenylyltransferase</fullName>
    </submittedName>
</protein>